<dbReference type="InterPro" id="IPR021737">
    <property type="entry name" value="Phage_phiKZ_Orf197"/>
</dbReference>
<keyword evidence="1" id="KW-1133">Transmembrane helix</keyword>
<organism evidence="2 3">
    <name type="scientific">Algoriphagus hitonicola</name>
    <dbReference type="NCBI Taxonomy" id="435880"/>
    <lineage>
        <taxon>Bacteria</taxon>
        <taxon>Pseudomonadati</taxon>
        <taxon>Bacteroidota</taxon>
        <taxon>Cytophagia</taxon>
        <taxon>Cytophagales</taxon>
        <taxon>Cyclobacteriaceae</taxon>
        <taxon>Algoriphagus</taxon>
    </lineage>
</organism>
<evidence type="ECO:0000313" key="2">
    <source>
        <dbReference type="EMBL" id="SFG12688.1"/>
    </source>
</evidence>
<dbReference type="Pfam" id="PF11750">
    <property type="entry name" value="DUF3307"/>
    <property type="match status" value="1"/>
</dbReference>
<feature type="transmembrane region" description="Helical" evidence="1">
    <location>
        <begin position="54"/>
        <end position="71"/>
    </location>
</feature>
<accession>A0A1I2P965</accession>
<evidence type="ECO:0000256" key="1">
    <source>
        <dbReference type="SAM" id="Phobius"/>
    </source>
</evidence>
<feature type="transmembrane region" description="Helical" evidence="1">
    <location>
        <begin position="118"/>
        <end position="140"/>
    </location>
</feature>
<sequence length="235" mass="27327">MQLVLAHILGDFVIQPDDWIEDKKKKKHKSRKLYWHTAIHAIALLFTLQFDLQYWIGILFIVVTHYLIDLGKLYANEKVNERWLFLIDQALHLLIIGVTVYFYAPFSVEFKEAYTPEALLLIVFLLLKTFVSSIFLKVLVSKWKPEKKGNEELKNAGAYIGMLERLFIFGFILIDYWEGIGFLLAAKSVFRFGDLSNTEDRNLTEYILIGTLLSFGIAILISKGYQYLEKALIHQ</sequence>
<evidence type="ECO:0000313" key="3">
    <source>
        <dbReference type="Proteomes" id="UP000199642"/>
    </source>
</evidence>
<keyword evidence="3" id="KW-1185">Reference proteome</keyword>
<dbReference type="Proteomes" id="UP000199642">
    <property type="component" value="Unassembled WGS sequence"/>
</dbReference>
<dbReference type="RefSeq" id="WP_245752907.1">
    <property type="nucleotide sequence ID" value="NZ_FOPC01000001.1"/>
</dbReference>
<dbReference type="AlphaFoldDB" id="A0A1I2P965"/>
<evidence type="ECO:0008006" key="4">
    <source>
        <dbReference type="Google" id="ProtNLM"/>
    </source>
</evidence>
<keyword evidence="1" id="KW-0472">Membrane</keyword>
<dbReference type="EMBL" id="FOPC01000001">
    <property type="protein sequence ID" value="SFG12688.1"/>
    <property type="molecule type" value="Genomic_DNA"/>
</dbReference>
<keyword evidence="1" id="KW-0812">Transmembrane</keyword>
<name>A0A1I2P965_9BACT</name>
<reference evidence="3" key="1">
    <citation type="submission" date="2016-10" db="EMBL/GenBank/DDBJ databases">
        <authorList>
            <person name="Varghese N."/>
            <person name="Submissions S."/>
        </authorList>
    </citation>
    <scope>NUCLEOTIDE SEQUENCE [LARGE SCALE GENOMIC DNA]</scope>
    <source>
        <strain evidence="3">DSM 19315</strain>
    </source>
</reference>
<gene>
    <name evidence="2" type="ORF">SAMN04487988_101501</name>
</gene>
<feature type="transmembrane region" description="Helical" evidence="1">
    <location>
        <begin position="206"/>
        <end position="225"/>
    </location>
</feature>
<protein>
    <recommendedName>
        <fullName evidence="4">DUF3307 domain-containing protein</fullName>
    </recommendedName>
</protein>
<feature type="transmembrane region" description="Helical" evidence="1">
    <location>
        <begin position="33"/>
        <end position="48"/>
    </location>
</feature>
<feature type="transmembrane region" description="Helical" evidence="1">
    <location>
        <begin position="83"/>
        <end position="106"/>
    </location>
</feature>
<feature type="transmembrane region" description="Helical" evidence="1">
    <location>
        <begin position="166"/>
        <end position="186"/>
    </location>
</feature>
<dbReference type="STRING" id="435880.SAMN04487988_101501"/>
<proteinExistence type="predicted"/>